<dbReference type="Pfam" id="PF22435">
    <property type="entry name" value="MRM3-like_sub_bind"/>
    <property type="match status" value="1"/>
</dbReference>
<evidence type="ECO:0000256" key="1">
    <source>
        <dbReference type="ARBA" id="ARBA00007228"/>
    </source>
</evidence>
<dbReference type="Gene3D" id="3.30.1330.30">
    <property type="match status" value="1"/>
</dbReference>
<dbReference type="Proteomes" id="UP000030146">
    <property type="component" value="Unassembled WGS sequence"/>
</dbReference>
<dbReference type="PATRIC" id="fig|111105.18.peg.1897"/>
<dbReference type="InterPro" id="IPR051259">
    <property type="entry name" value="rRNA_Methyltransferase"/>
</dbReference>
<feature type="domain" description="MRM3-like substrate binding" evidence="5">
    <location>
        <begin position="5"/>
        <end position="86"/>
    </location>
</feature>
<evidence type="ECO:0000259" key="5">
    <source>
        <dbReference type="Pfam" id="PF22435"/>
    </source>
</evidence>
<evidence type="ECO:0000256" key="3">
    <source>
        <dbReference type="ARBA" id="ARBA00022679"/>
    </source>
</evidence>
<dbReference type="InterPro" id="IPR029028">
    <property type="entry name" value="Alpha/beta_knot_MTases"/>
</dbReference>
<evidence type="ECO:0000313" key="6">
    <source>
        <dbReference type="EMBL" id="KGN85934.1"/>
    </source>
</evidence>
<dbReference type="PANTHER" id="PTHR43191">
    <property type="entry name" value="RRNA METHYLTRANSFERASE 3"/>
    <property type="match status" value="1"/>
</dbReference>
<dbReference type="GO" id="GO:0032259">
    <property type="term" value="P:methylation"/>
    <property type="evidence" value="ECO:0007669"/>
    <property type="project" value="UniProtKB-KW"/>
</dbReference>
<dbReference type="Gene3D" id="3.40.1280.10">
    <property type="match status" value="1"/>
</dbReference>
<keyword evidence="3 6" id="KW-0808">Transferase</keyword>
<dbReference type="CDD" id="cd18109">
    <property type="entry name" value="SpoU-like_RNA-MTase"/>
    <property type="match status" value="1"/>
</dbReference>
<dbReference type="GO" id="GO:0006396">
    <property type="term" value="P:RNA processing"/>
    <property type="evidence" value="ECO:0007669"/>
    <property type="project" value="InterPro"/>
</dbReference>
<dbReference type="Pfam" id="PF00588">
    <property type="entry name" value="SpoU_methylase"/>
    <property type="match status" value="1"/>
</dbReference>
<reference evidence="6 7" key="1">
    <citation type="submission" date="2014-08" db="EMBL/GenBank/DDBJ databases">
        <title>Porphyromonas gulae strain:COT-052_OH3439 Genome sequencing.</title>
        <authorList>
            <person name="Wallis C."/>
            <person name="Deusch O."/>
            <person name="O'Flynn C."/>
            <person name="Davis I."/>
            <person name="Jospin G."/>
            <person name="Darling A.E."/>
            <person name="Coil D.A."/>
            <person name="Alexiev A."/>
            <person name="Horsfall A."/>
            <person name="Kirkwood N."/>
            <person name="Harris S."/>
            <person name="Eisen J.A."/>
        </authorList>
    </citation>
    <scope>NUCLEOTIDE SEQUENCE [LARGE SCALE GENOMIC DNA]</scope>
    <source>
        <strain evidence="7">COT-052 OH3439</strain>
    </source>
</reference>
<dbReference type="EMBL" id="JRAK01000119">
    <property type="protein sequence ID" value="KGN85934.1"/>
    <property type="molecule type" value="Genomic_DNA"/>
</dbReference>
<accession>A0A0A2EK12</accession>
<dbReference type="SUPFAM" id="SSF75217">
    <property type="entry name" value="alpha/beta knot"/>
    <property type="match status" value="1"/>
</dbReference>
<dbReference type="PANTHER" id="PTHR43191:SF2">
    <property type="entry name" value="RRNA METHYLTRANSFERASE 3, MITOCHONDRIAL"/>
    <property type="match status" value="1"/>
</dbReference>
<protein>
    <submittedName>
        <fullName evidence="6">RNA methyltransferase</fullName>
    </submittedName>
</protein>
<dbReference type="InterPro" id="IPR053888">
    <property type="entry name" value="MRM3-like_sub_bind"/>
</dbReference>
<dbReference type="AlphaFoldDB" id="A0A0A2EK12"/>
<dbReference type="InterPro" id="IPR001537">
    <property type="entry name" value="SpoU_MeTrfase"/>
</dbReference>
<feature type="domain" description="tRNA/rRNA methyltransferase SpoU type" evidence="4">
    <location>
        <begin position="101"/>
        <end position="247"/>
    </location>
</feature>
<dbReference type="GO" id="GO:0003723">
    <property type="term" value="F:RNA binding"/>
    <property type="evidence" value="ECO:0007669"/>
    <property type="project" value="InterPro"/>
</dbReference>
<proteinExistence type="inferred from homology"/>
<dbReference type="InterPro" id="IPR029026">
    <property type="entry name" value="tRNA_m1G_MTases_N"/>
</dbReference>
<evidence type="ECO:0000259" key="4">
    <source>
        <dbReference type="Pfam" id="PF00588"/>
    </source>
</evidence>
<comment type="similarity">
    <text evidence="1">Belongs to the class IV-like SAM-binding methyltransferase superfamily. RNA methyltransferase TrmH family.</text>
</comment>
<dbReference type="SUPFAM" id="SSF55315">
    <property type="entry name" value="L30e-like"/>
    <property type="match status" value="1"/>
</dbReference>
<comment type="caution">
    <text evidence="6">The sequence shown here is derived from an EMBL/GenBank/DDBJ whole genome shotgun (WGS) entry which is preliminary data.</text>
</comment>
<gene>
    <name evidence="6" type="ORF">HR15_08880</name>
</gene>
<evidence type="ECO:0000256" key="2">
    <source>
        <dbReference type="ARBA" id="ARBA00022603"/>
    </source>
</evidence>
<keyword evidence="7" id="KW-1185">Reference proteome</keyword>
<dbReference type="GO" id="GO:0008173">
    <property type="term" value="F:RNA methyltransferase activity"/>
    <property type="evidence" value="ECO:0007669"/>
    <property type="project" value="InterPro"/>
</dbReference>
<dbReference type="InterPro" id="IPR029064">
    <property type="entry name" value="Ribosomal_eL30-like_sf"/>
</dbReference>
<keyword evidence="2 6" id="KW-0489">Methyltransferase</keyword>
<sequence length="254" mass="27733">MLSTNQIKFLRSLRERKYRLREQAFAVEGPKLVGEMLPFYRCRMLVGTAAMLRAVGVPHDVEAVELPESFDFKRISTQTTPQPLMAVFDLPAEPEPVVEGLTLLLDGVQDPGNVGTILRTADWFGIRHVWLGAGSADVFSPKVVQASMGALARVQPTPLKNTVDTLASFRRQGVPVYGAFLDGQSLYEASLPNFTEPAILVLGSEGRGISPEVATEITDRLTIPAFGSSVEGHIESLNVAIAAAVLCSEWRRRN</sequence>
<evidence type="ECO:0000313" key="7">
    <source>
        <dbReference type="Proteomes" id="UP000030146"/>
    </source>
</evidence>
<organism evidence="6 7">
    <name type="scientific">Porphyromonas gulae</name>
    <dbReference type="NCBI Taxonomy" id="111105"/>
    <lineage>
        <taxon>Bacteria</taxon>
        <taxon>Pseudomonadati</taxon>
        <taxon>Bacteroidota</taxon>
        <taxon>Bacteroidia</taxon>
        <taxon>Bacteroidales</taxon>
        <taxon>Porphyromonadaceae</taxon>
        <taxon>Porphyromonas</taxon>
    </lineage>
</organism>
<name>A0A0A2EK12_9PORP</name>